<dbReference type="PANTHER" id="PTHR10217:SF637">
    <property type="entry name" value="EAG-LIKE K[+] CHANNEL, ISOFORM A"/>
    <property type="match status" value="1"/>
</dbReference>
<evidence type="ECO:0000256" key="2">
    <source>
        <dbReference type="ARBA" id="ARBA00022448"/>
    </source>
</evidence>
<dbReference type="PROSITE" id="PS50112">
    <property type="entry name" value="PAS"/>
    <property type="match status" value="1"/>
</dbReference>
<feature type="domain" description="PAC" evidence="11">
    <location>
        <begin position="92"/>
        <end position="144"/>
    </location>
</feature>
<reference evidence="12" key="1">
    <citation type="submission" date="2022-07" db="EMBL/GenBank/DDBJ databases">
        <authorList>
            <person name="Trinca V."/>
            <person name="Uliana J.V.C."/>
            <person name="Torres T.T."/>
            <person name="Ward R.J."/>
            <person name="Monesi N."/>
        </authorList>
    </citation>
    <scope>NUCLEOTIDE SEQUENCE</scope>
    <source>
        <strain evidence="12">HSMRA1968</strain>
        <tissue evidence="12">Whole embryos</tissue>
    </source>
</reference>
<evidence type="ECO:0000259" key="10">
    <source>
        <dbReference type="PROSITE" id="PS50112"/>
    </source>
</evidence>
<keyword evidence="2" id="KW-0813">Transport</keyword>
<keyword evidence="5" id="KW-1133">Transmembrane helix</keyword>
<protein>
    <submittedName>
        <fullName evidence="12">Potassium voltage-gated channel subfamily H member 8</fullName>
    </submittedName>
</protein>
<evidence type="ECO:0000256" key="1">
    <source>
        <dbReference type="ARBA" id="ARBA00004141"/>
    </source>
</evidence>
<dbReference type="EMBL" id="WJQU01000002">
    <property type="protein sequence ID" value="KAJ6641560.1"/>
    <property type="molecule type" value="Genomic_DNA"/>
</dbReference>
<dbReference type="SMART" id="SM00086">
    <property type="entry name" value="PAC"/>
    <property type="match status" value="1"/>
</dbReference>
<evidence type="ECO:0000256" key="5">
    <source>
        <dbReference type="ARBA" id="ARBA00022989"/>
    </source>
</evidence>
<keyword evidence="13" id="KW-1185">Reference proteome</keyword>
<evidence type="ECO:0000256" key="3">
    <source>
        <dbReference type="ARBA" id="ARBA00022692"/>
    </source>
</evidence>
<evidence type="ECO:0000256" key="9">
    <source>
        <dbReference type="ARBA" id="ARBA00034430"/>
    </source>
</evidence>
<dbReference type="AlphaFoldDB" id="A0A9Q0S2W5"/>
<dbReference type="GO" id="GO:0034702">
    <property type="term" value="C:monoatomic ion channel complex"/>
    <property type="evidence" value="ECO:0007669"/>
    <property type="project" value="UniProtKB-KW"/>
</dbReference>
<dbReference type="NCBIfam" id="TIGR00229">
    <property type="entry name" value="sensory_box"/>
    <property type="match status" value="1"/>
</dbReference>
<proteinExistence type="predicted"/>
<dbReference type="GO" id="GO:0005249">
    <property type="term" value="F:voltage-gated potassium channel activity"/>
    <property type="evidence" value="ECO:0007669"/>
    <property type="project" value="TreeGrafter"/>
</dbReference>
<evidence type="ECO:0000259" key="11">
    <source>
        <dbReference type="PROSITE" id="PS50113"/>
    </source>
</evidence>
<feature type="domain" description="PAS" evidence="10">
    <location>
        <begin position="41"/>
        <end position="89"/>
    </location>
</feature>
<comment type="subcellular location">
    <subcellularLocation>
        <location evidence="1">Membrane</location>
        <topology evidence="1">Multi-pass membrane protein</topology>
    </subcellularLocation>
</comment>
<dbReference type="OrthoDB" id="447251at2759"/>
<dbReference type="GO" id="GO:0005886">
    <property type="term" value="C:plasma membrane"/>
    <property type="evidence" value="ECO:0007669"/>
    <property type="project" value="TreeGrafter"/>
</dbReference>
<evidence type="ECO:0000256" key="8">
    <source>
        <dbReference type="ARBA" id="ARBA00023303"/>
    </source>
</evidence>
<dbReference type="InterPro" id="IPR050818">
    <property type="entry name" value="KCNH_animal-type"/>
</dbReference>
<keyword evidence="7" id="KW-0472">Membrane</keyword>
<gene>
    <name evidence="12" type="primary">KCNH8_0</name>
    <name evidence="12" type="ORF">Bhyg_06499</name>
</gene>
<keyword evidence="3" id="KW-0812">Transmembrane</keyword>
<dbReference type="InterPro" id="IPR000700">
    <property type="entry name" value="PAS-assoc_C"/>
</dbReference>
<dbReference type="CDD" id="cd00130">
    <property type="entry name" value="PAS"/>
    <property type="match status" value="1"/>
</dbReference>
<organism evidence="12 13">
    <name type="scientific">Pseudolycoriella hygida</name>
    <dbReference type="NCBI Taxonomy" id="35572"/>
    <lineage>
        <taxon>Eukaryota</taxon>
        <taxon>Metazoa</taxon>
        <taxon>Ecdysozoa</taxon>
        <taxon>Arthropoda</taxon>
        <taxon>Hexapoda</taxon>
        <taxon>Insecta</taxon>
        <taxon>Pterygota</taxon>
        <taxon>Neoptera</taxon>
        <taxon>Endopterygota</taxon>
        <taxon>Diptera</taxon>
        <taxon>Nematocera</taxon>
        <taxon>Sciaroidea</taxon>
        <taxon>Sciaridae</taxon>
        <taxon>Pseudolycoriella</taxon>
    </lineage>
</organism>
<dbReference type="SUPFAM" id="SSF55785">
    <property type="entry name" value="PYP-like sensor domain (PAS domain)"/>
    <property type="match status" value="1"/>
</dbReference>
<comment type="caution">
    <text evidence="12">The sequence shown here is derived from an EMBL/GenBank/DDBJ whole genome shotgun (WGS) entry which is preliminary data.</text>
</comment>
<dbReference type="InterPro" id="IPR000014">
    <property type="entry name" value="PAS"/>
</dbReference>
<evidence type="ECO:0000256" key="6">
    <source>
        <dbReference type="ARBA" id="ARBA00023065"/>
    </source>
</evidence>
<keyword evidence="6" id="KW-0406">Ion transport</keyword>
<evidence type="ECO:0000313" key="12">
    <source>
        <dbReference type="EMBL" id="KAJ6641560.1"/>
    </source>
</evidence>
<feature type="non-terminal residue" evidence="12">
    <location>
        <position position="1"/>
    </location>
</feature>
<keyword evidence="4" id="KW-0851">Voltage-gated channel</keyword>
<comment type="catalytic activity">
    <reaction evidence="9">
        <text>K(+)(in) = K(+)(out)</text>
        <dbReference type="Rhea" id="RHEA:29463"/>
        <dbReference type="ChEBI" id="CHEBI:29103"/>
    </reaction>
</comment>
<accession>A0A9Q0S2W5</accession>
<evidence type="ECO:0000256" key="4">
    <source>
        <dbReference type="ARBA" id="ARBA00022882"/>
    </source>
</evidence>
<dbReference type="InterPro" id="IPR035965">
    <property type="entry name" value="PAS-like_dom_sf"/>
</dbReference>
<sequence length="286" mass="31950">MPARKGLLAPQNTFLDTIATRFDGTHSNFVLGNAQVPGYPIVYCSDGFVELSGFSRAQIMQKGCACRFLYGPETKDDNKAQIEKSLDGKNELKMEVIFYKKNGTPFWCLFDIVPIKNEKQDVVLFLVSHKDITNPKMKEMSSSDECDSAALLGARFRSSESAFGDDNGDFEVPAGVNMGRRRSRAVLYQLSGHYKPEKIKTKLKLNNNLLHSTEAPLPEYKTQALKKSRFILSHYGMFKGCWDWLILVATFYVAVAVPYNAAFAQAVRLTMASDVIVEGLFIVGIT</sequence>
<name>A0A9Q0S2W5_9DIPT</name>
<dbReference type="PROSITE" id="PS50113">
    <property type="entry name" value="PAC"/>
    <property type="match status" value="1"/>
</dbReference>
<evidence type="ECO:0000313" key="13">
    <source>
        <dbReference type="Proteomes" id="UP001151699"/>
    </source>
</evidence>
<keyword evidence="8" id="KW-0407">Ion channel</keyword>
<dbReference type="Pfam" id="PF13426">
    <property type="entry name" value="PAS_9"/>
    <property type="match status" value="1"/>
</dbReference>
<evidence type="ECO:0000256" key="7">
    <source>
        <dbReference type="ARBA" id="ARBA00023136"/>
    </source>
</evidence>
<dbReference type="FunFam" id="3.30.450.20:FF:000001">
    <property type="entry name" value="Potassium voltage-gated channel subfamily H member 7"/>
    <property type="match status" value="1"/>
</dbReference>
<dbReference type="GO" id="GO:0042391">
    <property type="term" value="P:regulation of membrane potential"/>
    <property type="evidence" value="ECO:0007669"/>
    <property type="project" value="TreeGrafter"/>
</dbReference>
<dbReference type="InterPro" id="IPR001610">
    <property type="entry name" value="PAC"/>
</dbReference>
<dbReference type="PANTHER" id="PTHR10217">
    <property type="entry name" value="VOLTAGE AND LIGAND GATED POTASSIUM CHANNEL"/>
    <property type="match status" value="1"/>
</dbReference>
<dbReference type="Proteomes" id="UP001151699">
    <property type="component" value="Chromosome B"/>
</dbReference>
<dbReference type="Gene3D" id="3.30.450.20">
    <property type="entry name" value="PAS domain"/>
    <property type="match status" value="1"/>
</dbReference>